<gene>
    <name evidence="1" type="ORF">HNR57_002753</name>
</gene>
<dbReference type="Proteomes" id="UP000591537">
    <property type="component" value="Unassembled WGS sequence"/>
</dbReference>
<dbReference type="Gene3D" id="3.40.430.10">
    <property type="entry name" value="Dihydrofolate Reductase, subunit A"/>
    <property type="match status" value="1"/>
</dbReference>
<dbReference type="EMBL" id="JACHGV010000003">
    <property type="protein sequence ID" value="MBB6076848.1"/>
    <property type="molecule type" value="Genomic_DNA"/>
</dbReference>
<accession>A0A7W9WH21</accession>
<organism evidence="1 2">
    <name type="scientific">Streptomyces paradoxus</name>
    <dbReference type="NCBI Taxonomy" id="66375"/>
    <lineage>
        <taxon>Bacteria</taxon>
        <taxon>Bacillati</taxon>
        <taxon>Actinomycetota</taxon>
        <taxon>Actinomycetes</taxon>
        <taxon>Kitasatosporales</taxon>
        <taxon>Streptomycetaceae</taxon>
        <taxon>Streptomyces</taxon>
    </lineage>
</organism>
<keyword evidence="2" id="KW-1185">Reference proteome</keyword>
<comment type="caution">
    <text evidence="1">The sequence shown here is derived from an EMBL/GenBank/DDBJ whole genome shotgun (WGS) entry which is preliminary data.</text>
</comment>
<dbReference type="SUPFAM" id="SSF53597">
    <property type="entry name" value="Dihydrofolate reductase-like"/>
    <property type="match status" value="1"/>
</dbReference>
<reference evidence="1 2" key="1">
    <citation type="submission" date="2020-08" db="EMBL/GenBank/DDBJ databases">
        <title>Genomic Encyclopedia of Type Strains, Phase IV (KMG-IV): sequencing the most valuable type-strain genomes for metagenomic binning, comparative biology and taxonomic classification.</title>
        <authorList>
            <person name="Goeker M."/>
        </authorList>
    </citation>
    <scope>NUCLEOTIDE SEQUENCE [LARGE SCALE GENOMIC DNA]</scope>
    <source>
        <strain evidence="1 2">DSM 43350</strain>
    </source>
</reference>
<sequence length="74" mass="8079">MARAQAPPARLARREFGTCLCGGSKVAGELFDEVDELVIKTYPLVYGTGMPMSGSGFAISEFTLESVRTYSRER</sequence>
<proteinExistence type="predicted"/>
<name>A0A7W9WH21_9ACTN</name>
<dbReference type="AlphaFoldDB" id="A0A7W9WH21"/>
<dbReference type="InterPro" id="IPR024072">
    <property type="entry name" value="DHFR-like_dom_sf"/>
</dbReference>
<protein>
    <submittedName>
        <fullName evidence="1">Dihydrofolate reductase</fullName>
    </submittedName>
</protein>
<evidence type="ECO:0000313" key="2">
    <source>
        <dbReference type="Proteomes" id="UP000591537"/>
    </source>
</evidence>
<evidence type="ECO:0000313" key="1">
    <source>
        <dbReference type="EMBL" id="MBB6076848.1"/>
    </source>
</evidence>